<evidence type="ECO:0000256" key="8">
    <source>
        <dbReference type="ARBA" id="ARBA00029760"/>
    </source>
</evidence>
<dbReference type="PANTHER" id="PTHR43206">
    <property type="entry name" value="AMINOTRANSFERASE"/>
    <property type="match status" value="1"/>
</dbReference>
<accession>A0A443SJ91</accession>
<dbReference type="InterPro" id="IPR015421">
    <property type="entry name" value="PyrdxlP-dep_Trfase_major"/>
</dbReference>
<evidence type="ECO:0000313" key="14">
    <source>
        <dbReference type="Proteomes" id="UP000288716"/>
    </source>
</evidence>
<evidence type="ECO:0000256" key="7">
    <source>
        <dbReference type="ARBA" id="ARBA00022898"/>
    </source>
</evidence>
<evidence type="ECO:0000256" key="11">
    <source>
        <dbReference type="ARBA" id="ARBA00031787"/>
    </source>
</evidence>
<dbReference type="PIRSF" id="PIRSF000521">
    <property type="entry name" value="Transaminase_4ab_Lys_Orn"/>
    <property type="match status" value="1"/>
</dbReference>
<dbReference type="Gene3D" id="3.40.640.10">
    <property type="entry name" value="Type I PLP-dependent aspartate aminotransferase-like (Major domain)"/>
    <property type="match status" value="1"/>
</dbReference>
<dbReference type="GO" id="GO:0047298">
    <property type="term" value="F:(S)-3-amino-2-methylpropionate transaminase activity"/>
    <property type="evidence" value="ECO:0007669"/>
    <property type="project" value="UniProtKB-EC"/>
</dbReference>
<dbReference type="Pfam" id="PF00202">
    <property type="entry name" value="Aminotran_3"/>
    <property type="match status" value="1"/>
</dbReference>
<dbReference type="CDD" id="cd00610">
    <property type="entry name" value="OAT_like"/>
    <property type="match status" value="1"/>
</dbReference>
<dbReference type="SUPFAM" id="SSF53383">
    <property type="entry name" value="PLP-dependent transferases"/>
    <property type="match status" value="1"/>
</dbReference>
<sequence>MMSSKLNFVRNIAFLPQRMLSANATMQEPEAPKIVTKLPGPKSLDLIKELDAVQNSGAVQLFIDYEKSIGNYIVDVDGNTFLDIYSQIASVPLGYNHPAMIDVIKNPKNISTLVNRPALGVLPPRDFVQRLKSSLLVIAPQGLSEVQTMACGSCSVENALKAACFWYQQKKRGGESPSDEELESCLWNQSPGAPNLSVMSFSGGFHGRTFGALSCTHSKSIHKLDVPSFDWPIAPYPRYKYPLHEHKQENKAMDDRCIAVVEDLFEKYKKKDCPVAALIVEPIQGEGGDNHGSSYFFKEIRRVTRKNEAAFICDEVQTGCGATGRFWAHEHWNLQTPPDMVTFSKKMLSGGFFYKPEFRPDKPYRIFNTWLGDPAKMILLEAVIDVIFKQKLLDQIRDSGDYLLDNLIEIEKKYPQLVENARGKGTFAAIDFKTSELQSEGIKRLHKHGIHCGGSGNRTLRIRTTLTFSKKHVDVLIDRMNRAFYEM</sequence>
<dbReference type="STRING" id="299467.A0A443SJ91"/>
<comment type="caution">
    <text evidence="13">The sequence shown here is derived from an EMBL/GenBank/DDBJ whole genome shotgun (WGS) entry which is preliminary data.</text>
</comment>
<evidence type="ECO:0000256" key="3">
    <source>
        <dbReference type="ARBA" id="ARBA00012876"/>
    </source>
</evidence>
<keyword evidence="5 13" id="KW-0032">Aminotransferase</keyword>
<evidence type="ECO:0000256" key="2">
    <source>
        <dbReference type="ARBA" id="ARBA00008954"/>
    </source>
</evidence>
<dbReference type="EMBL" id="NCKV01001903">
    <property type="protein sequence ID" value="RWS27586.1"/>
    <property type="molecule type" value="Genomic_DNA"/>
</dbReference>
<organism evidence="13 14">
    <name type="scientific">Leptotrombidium deliense</name>
    <dbReference type="NCBI Taxonomy" id="299467"/>
    <lineage>
        <taxon>Eukaryota</taxon>
        <taxon>Metazoa</taxon>
        <taxon>Ecdysozoa</taxon>
        <taxon>Arthropoda</taxon>
        <taxon>Chelicerata</taxon>
        <taxon>Arachnida</taxon>
        <taxon>Acari</taxon>
        <taxon>Acariformes</taxon>
        <taxon>Trombidiformes</taxon>
        <taxon>Prostigmata</taxon>
        <taxon>Anystina</taxon>
        <taxon>Parasitengona</taxon>
        <taxon>Trombiculoidea</taxon>
        <taxon>Trombiculidae</taxon>
        <taxon>Leptotrombidium</taxon>
    </lineage>
</organism>
<evidence type="ECO:0000256" key="5">
    <source>
        <dbReference type="ARBA" id="ARBA00022576"/>
    </source>
</evidence>
<name>A0A443SJ91_9ACAR</name>
<evidence type="ECO:0000256" key="10">
    <source>
        <dbReference type="ARBA" id="ARBA00030857"/>
    </source>
</evidence>
<evidence type="ECO:0000313" key="13">
    <source>
        <dbReference type="EMBL" id="RWS27586.1"/>
    </source>
</evidence>
<dbReference type="FunFam" id="3.40.640.10:FF:000029">
    <property type="entry name" value="4-aminobutyrate aminotransferase, mitochondrial"/>
    <property type="match status" value="1"/>
</dbReference>
<dbReference type="AlphaFoldDB" id="A0A443SJ91"/>
<comment type="similarity">
    <text evidence="2 12">Belongs to the class-III pyridoxal-phosphate-dependent aminotransferase family.</text>
</comment>
<dbReference type="Gene3D" id="3.90.1150.10">
    <property type="entry name" value="Aspartate Aminotransferase, domain 1"/>
    <property type="match status" value="1"/>
</dbReference>
<evidence type="ECO:0000256" key="12">
    <source>
        <dbReference type="RuleBase" id="RU003560"/>
    </source>
</evidence>
<dbReference type="EC" id="2.6.1.22" evidence="3"/>
<dbReference type="GO" id="GO:0009450">
    <property type="term" value="P:gamma-aminobutyric acid catabolic process"/>
    <property type="evidence" value="ECO:0007669"/>
    <property type="project" value="TreeGrafter"/>
</dbReference>
<evidence type="ECO:0000256" key="9">
    <source>
        <dbReference type="ARBA" id="ARBA00030204"/>
    </source>
</evidence>
<dbReference type="InterPro" id="IPR005814">
    <property type="entry name" value="Aminotrans_3"/>
</dbReference>
<dbReference type="NCBIfam" id="TIGR00699">
    <property type="entry name" value="GABAtrns_euk"/>
    <property type="match status" value="1"/>
</dbReference>
<dbReference type="InterPro" id="IPR004631">
    <property type="entry name" value="4NH2But_aminotransferase_euk"/>
</dbReference>
<proteinExistence type="inferred from homology"/>
<dbReference type="InterPro" id="IPR049704">
    <property type="entry name" value="Aminotrans_3_PPA_site"/>
</dbReference>
<evidence type="ECO:0000256" key="6">
    <source>
        <dbReference type="ARBA" id="ARBA00022679"/>
    </source>
</evidence>
<comment type="cofactor">
    <cofactor evidence="1">
        <name>pyridoxal 5'-phosphate</name>
        <dbReference type="ChEBI" id="CHEBI:597326"/>
    </cofactor>
</comment>
<dbReference type="EC" id="2.6.1.19" evidence="4"/>
<dbReference type="GO" id="GO:0034386">
    <property type="term" value="F:4-aminobutyrate:2-oxoglutarate transaminase activity"/>
    <property type="evidence" value="ECO:0007669"/>
    <property type="project" value="UniProtKB-EC"/>
</dbReference>
<evidence type="ECO:0000256" key="1">
    <source>
        <dbReference type="ARBA" id="ARBA00001933"/>
    </source>
</evidence>
<evidence type="ECO:0000256" key="4">
    <source>
        <dbReference type="ARBA" id="ARBA00012912"/>
    </source>
</evidence>
<keyword evidence="14" id="KW-1185">Reference proteome</keyword>
<dbReference type="Proteomes" id="UP000288716">
    <property type="component" value="Unassembled WGS sequence"/>
</dbReference>
<dbReference type="VEuPathDB" id="VectorBase:LDEU004453"/>
<gene>
    <name evidence="13" type="ORF">B4U80_05569</name>
</gene>
<dbReference type="OrthoDB" id="5419315at2759"/>
<reference evidence="13 14" key="1">
    <citation type="journal article" date="2018" name="Gigascience">
        <title>Genomes of trombidid mites reveal novel predicted allergens and laterally-transferred genes associated with secondary metabolism.</title>
        <authorList>
            <person name="Dong X."/>
            <person name="Chaisiri K."/>
            <person name="Xia D."/>
            <person name="Armstrong S.D."/>
            <person name="Fang Y."/>
            <person name="Donnelly M.J."/>
            <person name="Kadowaki T."/>
            <person name="McGarry J.W."/>
            <person name="Darby A.C."/>
            <person name="Makepeace B.L."/>
        </authorList>
    </citation>
    <scope>NUCLEOTIDE SEQUENCE [LARGE SCALE GENOMIC DNA]</scope>
    <source>
        <strain evidence="13">UoL-UT</strain>
    </source>
</reference>
<dbReference type="InterPro" id="IPR015424">
    <property type="entry name" value="PyrdxlP-dep_Trfase"/>
</dbReference>
<dbReference type="GO" id="GO:0030170">
    <property type="term" value="F:pyridoxal phosphate binding"/>
    <property type="evidence" value="ECO:0007669"/>
    <property type="project" value="InterPro"/>
</dbReference>
<keyword evidence="7 12" id="KW-0663">Pyridoxal phosphate</keyword>
<dbReference type="InterPro" id="IPR015422">
    <property type="entry name" value="PyrdxlP-dep_Trfase_small"/>
</dbReference>
<protein>
    <recommendedName>
        <fullName evidence="10">(S)-3-amino-2-methylpropionate transaminase</fullName>
        <ecNumber evidence="4">2.6.1.19</ecNumber>
        <ecNumber evidence="3">2.6.1.22</ecNumber>
    </recommendedName>
    <alternativeName>
        <fullName evidence="11">GABA aminotransferase</fullName>
    </alternativeName>
    <alternativeName>
        <fullName evidence="9">Gamma-amino-N-butyrate transaminase</fullName>
    </alternativeName>
    <alternativeName>
        <fullName evidence="8">L-AIBAT</fullName>
    </alternativeName>
</protein>
<dbReference type="GO" id="GO:0005739">
    <property type="term" value="C:mitochondrion"/>
    <property type="evidence" value="ECO:0007669"/>
    <property type="project" value="TreeGrafter"/>
</dbReference>
<keyword evidence="6 13" id="KW-0808">Transferase</keyword>
<dbReference type="PROSITE" id="PS00600">
    <property type="entry name" value="AA_TRANSFER_CLASS_3"/>
    <property type="match status" value="1"/>
</dbReference>
<dbReference type="PANTHER" id="PTHR43206:SF1">
    <property type="entry name" value="4-AMINOBUTYRATE AMINOTRANSFERASE, MITOCHONDRIAL"/>
    <property type="match status" value="1"/>
</dbReference>